<dbReference type="CDD" id="cd01750">
    <property type="entry name" value="GATase1_CobQ"/>
    <property type="match status" value="1"/>
</dbReference>
<keyword evidence="5" id="KW-1185">Reference proteome</keyword>
<comment type="function">
    <text evidence="2">The lipid II isoglutaminyl synthase complex catalyzes the formation of alpha-D-isoglutamine in the cell wall lipid II stem peptide. The GatD subunit catalyzes the hydrolysis of glutamine to glutamate and ammonia. The resulting ammonia molecule is channeled to the active site of MurT.</text>
</comment>
<evidence type="ECO:0000313" key="4">
    <source>
        <dbReference type="EMBL" id="SEO76376.1"/>
    </source>
</evidence>
<dbReference type="GO" id="GO:0009236">
    <property type="term" value="P:cobalamin biosynthetic process"/>
    <property type="evidence" value="ECO:0007669"/>
    <property type="project" value="InterPro"/>
</dbReference>
<keyword evidence="2" id="KW-0378">Hydrolase</keyword>
<dbReference type="GO" id="GO:0140282">
    <property type="term" value="F:carbon-nitrogen ligase activity on lipid II"/>
    <property type="evidence" value="ECO:0007669"/>
    <property type="project" value="UniProtKB-UniRule"/>
</dbReference>
<dbReference type="GO" id="GO:0009252">
    <property type="term" value="P:peptidoglycan biosynthetic process"/>
    <property type="evidence" value="ECO:0007669"/>
    <property type="project" value="UniProtKB-UniRule"/>
</dbReference>
<keyword evidence="2" id="KW-0436">Ligase</keyword>
<dbReference type="InterPro" id="IPR043702">
    <property type="entry name" value="Lipid_II_synth_GatD"/>
</dbReference>
<dbReference type="PROSITE" id="PS51274">
    <property type="entry name" value="GATASE_COBBQ"/>
    <property type="match status" value="1"/>
</dbReference>
<comment type="catalytic activity">
    <reaction evidence="2">
        <text>beta-D-GlcNAc-(1-&gt;4)-Mur2Ac(oyl-L-Ala-gamma-D-Glu-L-Lys-D-Ala-D-Ala)-di-trans,octa-cis-undecaprenyl diphosphate + L-glutamine + ATP + H2O = beta-D-GlcNAc-(1-&gt;4)-Mur2Ac(oyl-L-Ala-D-isoglutaminyl-L-Lys-D-Ala-D-Ala)-di-trans,octa-cis-undecaprenyl diphosphate + L-glutamate + ADP + phosphate + H(+)</text>
        <dbReference type="Rhea" id="RHEA:57928"/>
        <dbReference type="ChEBI" id="CHEBI:15377"/>
        <dbReference type="ChEBI" id="CHEBI:15378"/>
        <dbReference type="ChEBI" id="CHEBI:29985"/>
        <dbReference type="ChEBI" id="CHEBI:30616"/>
        <dbReference type="ChEBI" id="CHEBI:43474"/>
        <dbReference type="ChEBI" id="CHEBI:58359"/>
        <dbReference type="ChEBI" id="CHEBI:60033"/>
        <dbReference type="ChEBI" id="CHEBI:62233"/>
        <dbReference type="ChEBI" id="CHEBI:456216"/>
        <dbReference type="EC" id="6.3.5.13"/>
    </reaction>
</comment>
<dbReference type="Gene3D" id="3.40.50.880">
    <property type="match status" value="1"/>
</dbReference>
<keyword evidence="1 2" id="KW-0315">Glutamine amidotransferase</keyword>
<dbReference type="GO" id="GO:0071555">
    <property type="term" value="P:cell wall organization"/>
    <property type="evidence" value="ECO:0007669"/>
    <property type="project" value="UniProtKB-KW"/>
</dbReference>
<dbReference type="PANTHER" id="PTHR21343">
    <property type="entry name" value="DETHIOBIOTIN SYNTHETASE"/>
    <property type="match status" value="1"/>
</dbReference>
<dbReference type="PANTHER" id="PTHR21343:SF9">
    <property type="entry name" value="LIPID II ISOGLUTAMINYL SYNTHASE (GLUTAMINE-HYDROLYZING) SUBUNIT GATD"/>
    <property type="match status" value="1"/>
</dbReference>
<accession>A0A1H8SCY8</accession>
<dbReference type="Pfam" id="PF07685">
    <property type="entry name" value="GATase_3"/>
    <property type="match status" value="1"/>
</dbReference>
<dbReference type="AlphaFoldDB" id="A0A1H8SCY8"/>
<organism evidence="4 5">
    <name type="scientific">Amycolatopsis saalfeldensis</name>
    <dbReference type="NCBI Taxonomy" id="394193"/>
    <lineage>
        <taxon>Bacteria</taxon>
        <taxon>Bacillati</taxon>
        <taxon>Actinomycetota</taxon>
        <taxon>Actinomycetes</taxon>
        <taxon>Pseudonocardiales</taxon>
        <taxon>Pseudonocardiaceae</taxon>
        <taxon>Amycolatopsis</taxon>
    </lineage>
</organism>
<comment type="subunit">
    <text evidence="2">Forms a heterodimer with MurT.</text>
</comment>
<dbReference type="InterPro" id="IPR011698">
    <property type="entry name" value="GATase_3"/>
</dbReference>
<dbReference type="EC" id="3.5.1.2" evidence="2"/>
<evidence type="ECO:0000259" key="3">
    <source>
        <dbReference type="Pfam" id="PF07685"/>
    </source>
</evidence>
<reference evidence="4 5" key="1">
    <citation type="submission" date="2016-10" db="EMBL/GenBank/DDBJ databases">
        <authorList>
            <person name="de Groot N.N."/>
        </authorList>
    </citation>
    <scope>NUCLEOTIDE SEQUENCE [LARGE SCALE GENOMIC DNA]</scope>
    <source>
        <strain evidence="4 5">DSM 44993</strain>
    </source>
</reference>
<evidence type="ECO:0000313" key="5">
    <source>
        <dbReference type="Proteomes" id="UP000198582"/>
    </source>
</evidence>
<dbReference type="RefSeq" id="WP_091613081.1">
    <property type="nucleotide sequence ID" value="NZ_FOEF01000002.1"/>
</dbReference>
<dbReference type="InterPro" id="IPR033949">
    <property type="entry name" value="CobQ_GATase1"/>
</dbReference>
<comment type="pathway">
    <text evidence="2">Cell wall biogenesis; peptidoglycan biosynthesis.</text>
</comment>
<feature type="active site" evidence="2">
    <location>
        <position position="192"/>
    </location>
</feature>
<dbReference type="HAMAP" id="MF_02213">
    <property type="entry name" value="Lipid_II_synth_GatD"/>
    <property type="match status" value="1"/>
</dbReference>
<comment type="similarity">
    <text evidence="2">Belongs to the CobB/CobQ family. GatD subfamily.</text>
</comment>
<dbReference type="STRING" id="394193.SAMN04489732_10239"/>
<dbReference type="GO" id="GO:0008360">
    <property type="term" value="P:regulation of cell shape"/>
    <property type="evidence" value="ECO:0007669"/>
    <property type="project" value="UniProtKB-KW"/>
</dbReference>
<sequence>MTDSVLRIGLVLPDILGTYGDSGNAEVLQRRLQWRGITATVAGFDHGEVLPSSLDLYLLGGGEDDAQTLAVSRLRARPGLHHAVERGAVVFGVCAGLQILGTEFTTSDGMRHAGLGLLDAATVPGPRRAVGEVVVDVGPELGTEPLTGFENHRGRTRVAGGSHALGRVRSGVGNGDGTEGAVTGRVLATYLHGPVLARNPALADLLLAWALGTPPSALPLPEVGSLREERLRAAKRGRRK</sequence>
<name>A0A1H8SCY8_9PSEU</name>
<dbReference type="InterPro" id="IPR029062">
    <property type="entry name" value="Class_I_gatase-like"/>
</dbReference>
<dbReference type="EMBL" id="FOEF01000002">
    <property type="protein sequence ID" value="SEO76376.1"/>
    <property type="molecule type" value="Genomic_DNA"/>
</dbReference>
<feature type="active site" description="Nucleophile" evidence="2">
    <location>
        <position position="94"/>
    </location>
</feature>
<evidence type="ECO:0000256" key="1">
    <source>
        <dbReference type="ARBA" id="ARBA00022962"/>
    </source>
</evidence>
<dbReference type="EC" id="6.3.5.13" evidence="2"/>
<dbReference type="GO" id="GO:0004359">
    <property type="term" value="F:glutaminase activity"/>
    <property type="evidence" value="ECO:0007669"/>
    <property type="project" value="UniProtKB-UniRule"/>
</dbReference>
<keyword evidence="2" id="KW-0961">Cell wall biogenesis/degradation</keyword>
<dbReference type="UniPathway" id="UPA00219"/>
<gene>
    <name evidence="2" type="primary">gatD</name>
    <name evidence="4" type="ORF">SAMN04489732_10239</name>
</gene>
<protein>
    <recommendedName>
        <fullName evidence="2">Lipid II isoglutaminyl synthase (glutamine-hydrolyzing) subunit GatD</fullName>
        <ecNumber evidence="2">6.3.5.13</ecNumber>
    </recommendedName>
    <alternativeName>
        <fullName evidence="2">Lipid II isoglutaminyl synthase glutaminase subunit</fullName>
        <ecNumber evidence="2">3.5.1.2</ecNumber>
    </alternativeName>
</protein>
<dbReference type="Proteomes" id="UP000198582">
    <property type="component" value="Unassembled WGS sequence"/>
</dbReference>
<feature type="domain" description="CobB/CobQ-like glutamine amidotransferase" evidence="3">
    <location>
        <begin position="7"/>
        <end position="199"/>
    </location>
</feature>
<keyword evidence="2" id="KW-0573">Peptidoglycan synthesis</keyword>
<dbReference type="OrthoDB" id="9782045at2"/>
<feature type="binding site" evidence="2">
    <location>
        <position position="128"/>
    </location>
    <ligand>
        <name>substrate</name>
    </ligand>
</feature>
<dbReference type="SUPFAM" id="SSF52317">
    <property type="entry name" value="Class I glutamine amidotransferase-like"/>
    <property type="match status" value="1"/>
</dbReference>
<keyword evidence="2" id="KW-0133">Cell shape</keyword>
<proteinExistence type="inferred from homology"/>
<evidence type="ECO:0000256" key="2">
    <source>
        <dbReference type="HAMAP-Rule" id="MF_02213"/>
    </source>
</evidence>
<comment type="catalytic activity">
    <reaction evidence="2">
        <text>L-glutamine + H2O = L-glutamate + NH4(+)</text>
        <dbReference type="Rhea" id="RHEA:15889"/>
        <dbReference type="ChEBI" id="CHEBI:15377"/>
        <dbReference type="ChEBI" id="CHEBI:28938"/>
        <dbReference type="ChEBI" id="CHEBI:29985"/>
        <dbReference type="ChEBI" id="CHEBI:58359"/>
        <dbReference type="EC" id="3.5.1.2"/>
    </reaction>
</comment>